<evidence type="ECO:0000256" key="6">
    <source>
        <dbReference type="ARBA" id="ARBA00022840"/>
    </source>
</evidence>
<evidence type="ECO:0000256" key="8">
    <source>
        <dbReference type="ARBA" id="ARBA00048679"/>
    </source>
</evidence>
<keyword evidence="5" id="KW-0418">Kinase</keyword>
<dbReference type="KEGG" id="bbig:BBBOND_0103520"/>
<comment type="catalytic activity">
    <reaction evidence="7">
        <text>L-threonyl-[protein] + ATP = O-phospho-L-threonyl-[protein] + ADP + H(+)</text>
        <dbReference type="Rhea" id="RHEA:46608"/>
        <dbReference type="Rhea" id="RHEA-COMP:11060"/>
        <dbReference type="Rhea" id="RHEA-COMP:11605"/>
        <dbReference type="ChEBI" id="CHEBI:15378"/>
        <dbReference type="ChEBI" id="CHEBI:30013"/>
        <dbReference type="ChEBI" id="CHEBI:30616"/>
        <dbReference type="ChEBI" id="CHEBI:61977"/>
        <dbReference type="ChEBI" id="CHEBI:456216"/>
        <dbReference type="EC" id="2.7.11.1"/>
    </reaction>
</comment>
<keyword evidence="6" id="KW-0067">ATP-binding</keyword>
<dbReference type="AlphaFoldDB" id="A0A061D040"/>
<dbReference type="InterPro" id="IPR053235">
    <property type="entry name" value="Ser_Thr_kinase"/>
</dbReference>
<dbReference type="VEuPathDB" id="PiroplasmaDB:BBBOND_0103520"/>
<dbReference type="OrthoDB" id="68483at2759"/>
<evidence type="ECO:0000256" key="2">
    <source>
        <dbReference type="ARBA" id="ARBA00022527"/>
    </source>
</evidence>
<dbReference type="Gene3D" id="1.10.510.10">
    <property type="entry name" value="Transferase(Phosphotransferase) domain 1"/>
    <property type="match status" value="1"/>
</dbReference>
<organism evidence="10 11">
    <name type="scientific">Babesia bigemina</name>
    <dbReference type="NCBI Taxonomy" id="5866"/>
    <lineage>
        <taxon>Eukaryota</taxon>
        <taxon>Sar</taxon>
        <taxon>Alveolata</taxon>
        <taxon>Apicomplexa</taxon>
        <taxon>Aconoidasida</taxon>
        <taxon>Piroplasmida</taxon>
        <taxon>Babesiidae</taxon>
        <taxon>Babesia</taxon>
    </lineage>
</organism>
<dbReference type="EC" id="2.7.11.1" evidence="1"/>
<comment type="catalytic activity">
    <reaction evidence="8">
        <text>L-seryl-[protein] + ATP = O-phospho-L-seryl-[protein] + ADP + H(+)</text>
        <dbReference type="Rhea" id="RHEA:17989"/>
        <dbReference type="Rhea" id="RHEA-COMP:9863"/>
        <dbReference type="Rhea" id="RHEA-COMP:11604"/>
        <dbReference type="ChEBI" id="CHEBI:15378"/>
        <dbReference type="ChEBI" id="CHEBI:29999"/>
        <dbReference type="ChEBI" id="CHEBI:30616"/>
        <dbReference type="ChEBI" id="CHEBI:83421"/>
        <dbReference type="ChEBI" id="CHEBI:456216"/>
        <dbReference type="EC" id="2.7.11.1"/>
    </reaction>
</comment>
<dbReference type="STRING" id="5866.A0A061D040"/>
<evidence type="ECO:0000256" key="1">
    <source>
        <dbReference type="ARBA" id="ARBA00012513"/>
    </source>
</evidence>
<evidence type="ECO:0000256" key="4">
    <source>
        <dbReference type="ARBA" id="ARBA00022741"/>
    </source>
</evidence>
<proteinExistence type="predicted"/>
<dbReference type="SMART" id="SM00220">
    <property type="entry name" value="S_TKc"/>
    <property type="match status" value="1"/>
</dbReference>
<evidence type="ECO:0000256" key="5">
    <source>
        <dbReference type="ARBA" id="ARBA00022777"/>
    </source>
</evidence>
<accession>A0A061D040</accession>
<evidence type="ECO:0000256" key="3">
    <source>
        <dbReference type="ARBA" id="ARBA00022679"/>
    </source>
</evidence>
<sequence length="319" mass="35362">MVSAAGAITSPLLHYGTCQDVYLSCDSSGKHYALKRIYREDLEHLRRYRNSSGRLVRQSWFADLRRSISIQLLVQHERCVRCVCVSGFDLHMEDESAVGNEIDLVLEWCECGSLMELDSSAKIPHIPRDVLRCIAHDVIQALDYLASIKVAHGDVKPDNVFMEASGRCKLGDFSQSQMMTSDGQVTGARGSYYFLAPEIASNASDSYDGSAADMWAFGSSLWMLYFRRYPLRDPLSAPMELLANIAQFDIDNELACVRAAGESIDPEFESFIRGVLCKDPRSRLRPQAALSHPWLSSPNFAAAAAYAEGLLSGNDVVSV</sequence>
<dbReference type="GO" id="GO:0005524">
    <property type="term" value="F:ATP binding"/>
    <property type="evidence" value="ECO:0007669"/>
    <property type="project" value="UniProtKB-KW"/>
</dbReference>
<keyword evidence="4" id="KW-0547">Nucleotide-binding</keyword>
<dbReference type="RefSeq" id="XP_012766224.1">
    <property type="nucleotide sequence ID" value="XM_012910770.1"/>
</dbReference>
<evidence type="ECO:0000259" key="9">
    <source>
        <dbReference type="PROSITE" id="PS50011"/>
    </source>
</evidence>
<reference evidence="11" key="1">
    <citation type="journal article" date="2014" name="Nucleic Acids Res.">
        <title>The evolutionary dynamics of variant antigen genes in Babesia reveal a history of genomic innovation underlying host-parasite interaction.</title>
        <authorList>
            <person name="Jackson A.P."/>
            <person name="Otto T.D."/>
            <person name="Darby A."/>
            <person name="Ramaprasad A."/>
            <person name="Xia D."/>
            <person name="Echaide I.E."/>
            <person name="Farber M."/>
            <person name="Gahlot S."/>
            <person name="Gamble J."/>
            <person name="Gupta D."/>
            <person name="Gupta Y."/>
            <person name="Jackson L."/>
            <person name="Malandrin L."/>
            <person name="Malas T.B."/>
            <person name="Moussa E."/>
            <person name="Nair M."/>
            <person name="Reid A.J."/>
            <person name="Sanders M."/>
            <person name="Sharma J."/>
            <person name="Tracey A."/>
            <person name="Quail M.A."/>
            <person name="Weir W."/>
            <person name="Wastling J.M."/>
            <person name="Hall N."/>
            <person name="Willadsen P."/>
            <person name="Lingelbach K."/>
            <person name="Shiels B."/>
            <person name="Tait A."/>
            <person name="Berriman M."/>
            <person name="Allred D.R."/>
            <person name="Pain A."/>
        </authorList>
    </citation>
    <scope>NUCLEOTIDE SEQUENCE [LARGE SCALE GENOMIC DNA]</scope>
    <source>
        <strain evidence="11">Bond</strain>
    </source>
</reference>
<keyword evidence="2" id="KW-0723">Serine/threonine-protein kinase</keyword>
<dbReference type="OMA" id="YMENESI"/>
<evidence type="ECO:0000313" key="10">
    <source>
        <dbReference type="EMBL" id="CDR94038.1"/>
    </source>
</evidence>
<dbReference type="InterPro" id="IPR008271">
    <property type="entry name" value="Ser/Thr_kinase_AS"/>
</dbReference>
<dbReference type="PROSITE" id="PS50011">
    <property type="entry name" value="PROTEIN_KINASE_DOM"/>
    <property type="match status" value="1"/>
</dbReference>
<dbReference type="SUPFAM" id="SSF56112">
    <property type="entry name" value="Protein kinase-like (PK-like)"/>
    <property type="match status" value="1"/>
</dbReference>
<protein>
    <recommendedName>
        <fullName evidence="1">non-specific serine/threonine protein kinase</fullName>
        <ecNumber evidence="1">2.7.11.1</ecNumber>
    </recommendedName>
</protein>
<dbReference type="PANTHER" id="PTHR24361:SF433">
    <property type="entry name" value="PROTEIN KINASE DOMAIN-CONTAINING PROTEIN"/>
    <property type="match status" value="1"/>
</dbReference>
<dbReference type="GeneID" id="24562579"/>
<evidence type="ECO:0000256" key="7">
    <source>
        <dbReference type="ARBA" id="ARBA00047899"/>
    </source>
</evidence>
<dbReference type="GO" id="GO:0005737">
    <property type="term" value="C:cytoplasm"/>
    <property type="evidence" value="ECO:0007669"/>
    <property type="project" value="TreeGrafter"/>
</dbReference>
<keyword evidence="11" id="KW-1185">Reference proteome</keyword>
<evidence type="ECO:0000313" key="11">
    <source>
        <dbReference type="Proteomes" id="UP000033188"/>
    </source>
</evidence>
<name>A0A061D040_BABBI</name>
<dbReference type="PANTHER" id="PTHR24361">
    <property type="entry name" value="MITOGEN-ACTIVATED KINASE KINASE KINASE"/>
    <property type="match status" value="1"/>
</dbReference>
<dbReference type="InterPro" id="IPR000719">
    <property type="entry name" value="Prot_kinase_dom"/>
</dbReference>
<feature type="domain" description="Protein kinase" evidence="9">
    <location>
        <begin position="7"/>
        <end position="295"/>
    </location>
</feature>
<dbReference type="InterPro" id="IPR011009">
    <property type="entry name" value="Kinase-like_dom_sf"/>
</dbReference>
<dbReference type="GO" id="GO:0004674">
    <property type="term" value="F:protein serine/threonine kinase activity"/>
    <property type="evidence" value="ECO:0007669"/>
    <property type="project" value="UniProtKB-KW"/>
</dbReference>
<keyword evidence="3" id="KW-0808">Transferase</keyword>
<gene>
    <name evidence="10" type="ORF">BBBOND_0103520</name>
</gene>
<dbReference type="EMBL" id="LK391707">
    <property type="protein sequence ID" value="CDR94038.1"/>
    <property type="molecule type" value="Genomic_DNA"/>
</dbReference>
<dbReference type="PROSITE" id="PS00108">
    <property type="entry name" value="PROTEIN_KINASE_ST"/>
    <property type="match status" value="1"/>
</dbReference>
<dbReference type="Proteomes" id="UP000033188">
    <property type="component" value="Chromosome 1"/>
</dbReference>
<dbReference type="Pfam" id="PF00069">
    <property type="entry name" value="Pkinase"/>
    <property type="match status" value="1"/>
</dbReference>